<name>A0AA86RBJ5_9EUKA</name>
<dbReference type="Proteomes" id="UP001642409">
    <property type="component" value="Unassembled WGS sequence"/>
</dbReference>
<dbReference type="AlphaFoldDB" id="A0AA86RBJ5"/>
<proteinExistence type="predicted"/>
<feature type="region of interest" description="Disordered" evidence="2">
    <location>
        <begin position="131"/>
        <end position="179"/>
    </location>
</feature>
<feature type="coiled-coil region" evidence="1">
    <location>
        <begin position="235"/>
        <end position="331"/>
    </location>
</feature>
<dbReference type="EMBL" id="CATOUU010000918">
    <property type="protein sequence ID" value="CAI9959402.1"/>
    <property type="molecule type" value="Genomic_DNA"/>
</dbReference>
<keyword evidence="7" id="KW-1185">Reference proteome</keyword>
<dbReference type="EMBL" id="CATOUU010001060">
    <property type="protein sequence ID" value="CAI9969514.1"/>
    <property type="molecule type" value="Genomic_DNA"/>
</dbReference>
<dbReference type="EMBL" id="CAXDID020000106">
    <property type="protein sequence ID" value="CAL6027909.1"/>
    <property type="molecule type" value="Genomic_DNA"/>
</dbReference>
<accession>A0AA86RBJ5</accession>
<feature type="compositionally biased region" description="Polar residues" evidence="2">
    <location>
        <begin position="154"/>
        <end position="169"/>
    </location>
</feature>
<sequence>MTAIQTWKNIYDRIKELELSILLNGVTDGAITDRIKQIMKLTNYIQATFDDQYFRKAQPTKTQLQVTRVRQIGALLADMLMFIPESSMRFRRELRETQHEIEQFLVEDANEERANKIQDHQRKLAGMATCLRQDTSMRPNSNTRPLSKNKYKNTSKSPSILNISLSNRPRTPRQERSDQSLRTINLQMLQQDTNAVISTQVATDTRFIEMEKKMNRLKHADDEEKLQLKFQLMEEQQLRAQLESASTASRKQKEQCQRQNDQLLHEQTELTDQIALLKNELRLKEVEITKFKQELQRVKSNSASELQSMQIKQEELERQFQEQQKRRFKNQLLEQFGDCDIDSDFRGFRAEIISMSKMNAFQDLELSLNLFKNAVENRFNAKNKSLCEKIETDAKRIQMLERELTAKSQEIQFLRRNYKSADEY</sequence>
<comment type="caution">
    <text evidence="4">The sequence shown here is derived from an EMBL/GenBank/DDBJ whole genome shotgun (WGS) entry which is preliminary data.</text>
</comment>
<evidence type="ECO:0000313" key="6">
    <source>
        <dbReference type="EMBL" id="CAL6093587.1"/>
    </source>
</evidence>
<evidence type="ECO:0000313" key="7">
    <source>
        <dbReference type="Proteomes" id="UP001642409"/>
    </source>
</evidence>
<keyword evidence="1" id="KW-0175">Coiled coil</keyword>
<reference evidence="4" key="1">
    <citation type="submission" date="2023-06" db="EMBL/GenBank/DDBJ databases">
        <authorList>
            <person name="Kurt Z."/>
        </authorList>
    </citation>
    <scope>NUCLEOTIDE SEQUENCE</scope>
</reference>
<evidence type="ECO:0000256" key="1">
    <source>
        <dbReference type="SAM" id="Coils"/>
    </source>
</evidence>
<protein>
    <submittedName>
        <fullName evidence="4">Uncharacterized protein</fullName>
    </submittedName>
</protein>
<organism evidence="4">
    <name type="scientific">Hexamita inflata</name>
    <dbReference type="NCBI Taxonomy" id="28002"/>
    <lineage>
        <taxon>Eukaryota</taxon>
        <taxon>Metamonada</taxon>
        <taxon>Diplomonadida</taxon>
        <taxon>Hexamitidae</taxon>
        <taxon>Hexamitinae</taxon>
        <taxon>Hexamita</taxon>
    </lineage>
</organism>
<evidence type="ECO:0000313" key="4">
    <source>
        <dbReference type="EMBL" id="CAI9969514.1"/>
    </source>
</evidence>
<evidence type="ECO:0000313" key="3">
    <source>
        <dbReference type="EMBL" id="CAI9959402.1"/>
    </source>
</evidence>
<reference evidence="5 7" key="2">
    <citation type="submission" date="2024-07" db="EMBL/GenBank/DDBJ databases">
        <authorList>
            <person name="Akdeniz Z."/>
        </authorList>
    </citation>
    <scope>NUCLEOTIDE SEQUENCE [LARGE SCALE GENOMIC DNA]</scope>
</reference>
<gene>
    <name evidence="5" type="ORF">HINF_LOCUS31549</name>
    <name evidence="3" type="ORF">HINF_LOCUS47047</name>
    <name evidence="4" type="ORF">HINF_LOCUS57159</name>
    <name evidence="6" type="ORF">HINF_LOCUS67062</name>
</gene>
<evidence type="ECO:0000313" key="5">
    <source>
        <dbReference type="EMBL" id="CAL6027909.1"/>
    </source>
</evidence>
<feature type="compositionally biased region" description="Polar residues" evidence="2">
    <location>
        <begin position="132"/>
        <end position="146"/>
    </location>
</feature>
<dbReference type="EMBL" id="CAXDID020000459">
    <property type="protein sequence ID" value="CAL6093587.1"/>
    <property type="molecule type" value="Genomic_DNA"/>
</dbReference>
<evidence type="ECO:0000256" key="2">
    <source>
        <dbReference type="SAM" id="MobiDB-lite"/>
    </source>
</evidence>
<feature type="coiled-coil region" evidence="1">
    <location>
        <begin position="383"/>
        <end position="417"/>
    </location>
</feature>